<keyword evidence="12 13" id="KW-0511">Multifunctional enzyme</keyword>
<evidence type="ECO:0000256" key="8">
    <source>
        <dbReference type="ARBA" id="ARBA00022695"/>
    </source>
</evidence>
<dbReference type="EMBL" id="JAAGRQ010000038">
    <property type="protein sequence ID" value="NDY57154.1"/>
    <property type="molecule type" value="Genomic_DNA"/>
</dbReference>
<accession>A0A7K3NLS7</accession>
<comment type="catalytic activity">
    <reaction evidence="2 13">
        <text>2-C-methyl-D-erythritol 4-phosphate + CTP + H(+) = 4-CDP-2-C-methyl-D-erythritol + diphosphate</text>
        <dbReference type="Rhea" id="RHEA:13429"/>
        <dbReference type="ChEBI" id="CHEBI:15378"/>
        <dbReference type="ChEBI" id="CHEBI:33019"/>
        <dbReference type="ChEBI" id="CHEBI:37563"/>
        <dbReference type="ChEBI" id="CHEBI:57823"/>
        <dbReference type="ChEBI" id="CHEBI:58262"/>
        <dbReference type="EC" id="2.7.7.60"/>
    </reaction>
</comment>
<name>A0A7K3NLS7_9BACT</name>
<dbReference type="FunFam" id="3.90.550.10:FF:000003">
    <property type="entry name" value="2-C-methyl-D-erythritol 4-phosphate cytidylyltransferase"/>
    <property type="match status" value="1"/>
</dbReference>
<evidence type="ECO:0000256" key="6">
    <source>
        <dbReference type="ARBA" id="ARBA00009789"/>
    </source>
</evidence>
<comment type="pathway">
    <text evidence="5 13">Isoprenoid biosynthesis; isopentenyl diphosphate biosynthesis via DXP pathway; isopentenyl diphosphate from 1-deoxy-D-xylulose 5-phosphate: step 2/6.</text>
</comment>
<dbReference type="Gene3D" id="3.90.550.10">
    <property type="entry name" value="Spore Coat Polysaccharide Biosynthesis Protein SpsA, Chain A"/>
    <property type="match status" value="1"/>
</dbReference>
<dbReference type="InterPro" id="IPR020555">
    <property type="entry name" value="MECDP_synthase_CS"/>
</dbReference>
<feature type="binding site" evidence="13">
    <location>
        <begin position="253"/>
        <end position="255"/>
    </location>
    <ligand>
        <name>4-CDP-2-C-methyl-D-erythritol 2-phosphate</name>
        <dbReference type="ChEBI" id="CHEBI:57919"/>
    </ligand>
</feature>
<comment type="function">
    <text evidence="13">Bifunctional enzyme that catalyzes the formation of 4-diphosphocytidyl-2-C-methyl-D-erythritol from CTP and 2-C-methyl-D-erythritol 4-phosphate (MEP) (IspD), and catalyzes the conversion of 4-diphosphocytidyl-2-C-methyl-D-erythritol 2-phosphate (CDP-ME2P) to 2-C-methyl-D-erythritol 2,4-cyclodiphosphate (ME-CPP) with a corresponding release of cytidine 5-monophosphate (CMP) (IspF).</text>
</comment>
<dbReference type="GO" id="GO:0050518">
    <property type="term" value="F:2-C-methyl-D-erythritol 4-phosphate cytidylyltransferase activity"/>
    <property type="evidence" value="ECO:0007669"/>
    <property type="project" value="UniProtKB-UniRule"/>
</dbReference>
<keyword evidence="11 13" id="KW-0456">Lyase</keyword>
<proteinExistence type="inferred from homology"/>
<feature type="binding site" evidence="13">
    <location>
        <begin position="314"/>
        <end position="318"/>
    </location>
    <ligand>
        <name>4-CDP-2-C-methyl-D-erythritol 2-phosphate</name>
        <dbReference type="ChEBI" id="CHEBI:57919"/>
    </ligand>
</feature>
<feature type="site" description="Transition state stabilizer" evidence="13">
    <location>
        <position position="21"/>
    </location>
</feature>
<evidence type="ECO:0000256" key="2">
    <source>
        <dbReference type="ARBA" id="ARBA00001282"/>
    </source>
</evidence>
<feature type="site" description="Transition state stabilizer" evidence="13">
    <location>
        <position position="31"/>
    </location>
</feature>
<dbReference type="PANTHER" id="PTHR43181">
    <property type="entry name" value="2-C-METHYL-D-ERYTHRITOL 2,4-CYCLODIPHOSPHATE SYNTHASE, CHLOROPLASTIC"/>
    <property type="match status" value="1"/>
</dbReference>
<feature type="binding site" evidence="13">
    <location>
        <begin position="287"/>
        <end position="288"/>
    </location>
    <ligand>
        <name>4-CDP-2-C-methyl-D-erythritol 2-phosphate</name>
        <dbReference type="ChEBI" id="CHEBI:57919"/>
    </ligand>
</feature>
<dbReference type="UniPathway" id="UPA00056">
    <property type="reaction ID" value="UER00093"/>
</dbReference>
<evidence type="ECO:0000256" key="13">
    <source>
        <dbReference type="HAMAP-Rule" id="MF_01520"/>
    </source>
</evidence>
<evidence type="ECO:0000256" key="10">
    <source>
        <dbReference type="ARBA" id="ARBA00023229"/>
    </source>
</evidence>
<sequence>MSNTPQPNVWAVIVAAGNGSRLAAAGASAPKQFLTFAGRPLFWHAAQALAACPALAGLVLVFPADRLDEATALARQCAADDGLRLPLVAVAGGARRQDSVLAGLSALPPDCRHVLVHDAARPFADPALVGRVVQALMSGHAAVVPGVAVTDTITRVSPDGMALETLPREELVAVQTPQGFALASLLAAHEAARADGFTATDDASMTSRIGIAVHVVEGSPDNAKVTHPADLALLSRRTPPAAPRIPVVGHGYDVHRYAGPNETTAANARPMKLGGVPIAGGPMVLAHSDGDVLLHAITDALLGCLALGDIGTLFPDTDPALSGLESGIFLSEVLMKLARADMALVHVDATIIAQIPKIAPHREHIRRNLASLLGLDPSRVGLKATTEEGLGFTGEKRGIKAVALATVLRPA</sequence>
<dbReference type="Proteomes" id="UP000469724">
    <property type="component" value="Unassembled WGS sequence"/>
</dbReference>
<evidence type="ECO:0000256" key="11">
    <source>
        <dbReference type="ARBA" id="ARBA00023239"/>
    </source>
</evidence>
<comment type="caution">
    <text evidence="13">Lacks conserved residue(s) required for the propagation of feature annotation.</text>
</comment>
<dbReference type="SUPFAM" id="SSF69765">
    <property type="entry name" value="IpsF-like"/>
    <property type="match status" value="1"/>
</dbReference>
<evidence type="ECO:0000313" key="15">
    <source>
        <dbReference type="EMBL" id="NDY57154.1"/>
    </source>
</evidence>
<evidence type="ECO:0000256" key="3">
    <source>
        <dbReference type="ARBA" id="ARBA00001968"/>
    </source>
</evidence>
<feature type="binding site" evidence="13">
    <location>
        <position position="255"/>
    </location>
    <ligand>
        <name>a divalent metal cation</name>
        <dbReference type="ChEBI" id="CHEBI:60240"/>
    </ligand>
</feature>
<dbReference type="EC" id="2.7.7.60" evidence="13"/>
<evidence type="ECO:0000256" key="12">
    <source>
        <dbReference type="ARBA" id="ARBA00023268"/>
    </source>
</evidence>
<keyword evidence="7 13" id="KW-0808">Transferase</keyword>
<dbReference type="InterPro" id="IPR001228">
    <property type="entry name" value="IspD"/>
</dbReference>
<dbReference type="Gene3D" id="3.30.1330.50">
    <property type="entry name" value="2-C-methyl-D-erythritol 2,4-cyclodiphosphate synthase"/>
    <property type="match status" value="1"/>
</dbReference>
<dbReference type="HAMAP" id="MF_00108">
    <property type="entry name" value="IspD"/>
    <property type="match status" value="1"/>
</dbReference>
<dbReference type="Pfam" id="PF01128">
    <property type="entry name" value="IspD"/>
    <property type="match status" value="1"/>
</dbReference>
<evidence type="ECO:0000256" key="7">
    <source>
        <dbReference type="ARBA" id="ARBA00022679"/>
    </source>
</evidence>
<feature type="site" description="Positions MEP for the nucleophilic attack" evidence="13">
    <location>
        <position position="168"/>
    </location>
</feature>
<protein>
    <recommendedName>
        <fullName evidence="13">Bifunctional enzyme IspD/IspF</fullName>
    </recommendedName>
    <domain>
        <recommendedName>
            <fullName evidence="13">2-C-methyl-D-erythritol 4-phosphate cytidylyltransferase</fullName>
            <ecNumber evidence="13">2.7.7.60</ecNumber>
        </recommendedName>
        <alternativeName>
            <fullName evidence="13">4-diphosphocytidyl-2C-methyl-D-erythritol synthase</fullName>
        </alternativeName>
        <alternativeName>
            <fullName evidence="13">MEP cytidylyltransferase</fullName>
            <shortName evidence="13">MCT</shortName>
        </alternativeName>
    </domain>
    <domain>
        <recommendedName>
            <fullName evidence="13">2-C-methyl-D-erythritol 2,4-cyclodiphosphate synthase</fullName>
            <shortName evidence="13">MECDP-synthase</shortName>
            <shortName evidence="13">MECPP-synthase</shortName>
            <shortName evidence="13">MECPS</shortName>
            <ecNumber evidence="13">4.6.1.12</ecNumber>
        </recommendedName>
    </domain>
</protein>
<keyword evidence="9 13" id="KW-0479">Metal-binding</keyword>
<dbReference type="SUPFAM" id="SSF53448">
    <property type="entry name" value="Nucleotide-diphospho-sugar transferases"/>
    <property type="match status" value="1"/>
</dbReference>
<feature type="binding site" evidence="13">
    <location>
        <position position="392"/>
    </location>
    <ligand>
        <name>4-CDP-2-C-methyl-D-erythritol 2-phosphate</name>
        <dbReference type="ChEBI" id="CHEBI:57919"/>
    </ligand>
</feature>
<feature type="region of interest" description="2-C-methyl-D-erythritol 4-phosphate cytidylyltransferase" evidence="13">
    <location>
        <begin position="1"/>
        <end position="245"/>
    </location>
</feature>
<keyword evidence="10 13" id="KW-0414">Isoprene biosynthesis</keyword>
<dbReference type="PROSITE" id="PS01350">
    <property type="entry name" value="ISPF"/>
    <property type="match status" value="1"/>
</dbReference>
<dbReference type="GO" id="GO:0016114">
    <property type="term" value="P:terpenoid biosynthetic process"/>
    <property type="evidence" value="ECO:0007669"/>
    <property type="project" value="InterPro"/>
</dbReference>
<evidence type="ECO:0000313" key="16">
    <source>
        <dbReference type="Proteomes" id="UP000469724"/>
    </source>
</evidence>
<dbReference type="Pfam" id="PF02542">
    <property type="entry name" value="YgbB"/>
    <property type="match status" value="1"/>
</dbReference>
<dbReference type="EC" id="4.6.1.12" evidence="13"/>
<feature type="domain" description="2-C-methyl-D-erythritol 2,4-cyclodiphosphate synthase" evidence="14">
    <location>
        <begin position="248"/>
        <end position="407"/>
    </location>
</feature>
<dbReference type="InterPro" id="IPR026596">
    <property type="entry name" value="IspD/F"/>
</dbReference>
<feature type="site" description="Transition state stabilizer" evidence="13">
    <location>
        <position position="287"/>
    </location>
</feature>
<dbReference type="CDD" id="cd02516">
    <property type="entry name" value="CDP-ME_synthetase"/>
    <property type="match status" value="1"/>
</dbReference>
<comment type="similarity">
    <text evidence="13">In the C-terminal section; belongs to the IspF family.</text>
</comment>
<comment type="similarity">
    <text evidence="6">Belongs to the IspD/TarI cytidylyltransferase family. IspD subfamily.</text>
</comment>
<dbReference type="AlphaFoldDB" id="A0A7K3NLS7"/>
<evidence type="ECO:0000256" key="1">
    <source>
        <dbReference type="ARBA" id="ARBA00000200"/>
    </source>
</evidence>
<dbReference type="GO" id="GO:0008685">
    <property type="term" value="F:2-C-methyl-D-erythritol 2,4-cyclodiphosphate synthase activity"/>
    <property type="evidence" value="ECO:0007669"/>
    <property type="project" value="UniProtKB-UniRule"/>
</dbReference>
<organism evidence="15 16">
    <name type="scientific">Desulfolutivibrio sulfodismutans</name>
    <dbReference type="NCBI Taxonomy" id="63561"/>
    <lineage>
        <taxon>Bacteria</taxon>
        <taxon>Pseudomonadati</taxon>
        <taxon>Thermodesulfobacteriota</taxon>
        <taxon>Desulfovibrionia</taxon>
        <taxon>Desulfovibrionales</taxon>
        <taxon>Desulfovibrionaceae</taxon>
        <taxon>Desulfolutivibrio</taxon>
    </lineage>
</organism>
<reference evidence="15 16" key="1">
    <citation type="submission" date="2020-02" db="EMBL/GenBank/DDBJ databases">
        <title>Comparative genomics of sulfur disproportionating microorganisms.</title>
        <authorList>
            <person name="Ward L.M."/>
            <person name="Bertran E."/>
            <person name="Johnston D.T."/>
        </authorList>
    </citation>
    <scope>NUCLEOTIDE SEQUENCE [LARGE SCALE GENOMIC DNA]</scope>
    <source>
        <strain evidence="15 16">DSM 3696</strain>
    </source>
</reference>
<gene>
    <name evidence="15" type="primary">ispD</name>
    <name evidence="13" type="synonym">ispDF</name>
    <name evidence="15" type="ORF">G3N56_10420</name>
</gene>
<evidence type="ECO:0000256" key="9">
    <source>
        <dbReference type="ARBA" id="ARBA00022723"/>
    </source>
</evidence>
<evidence type="ECO:0000259" key="14">
    <source>
        <dbReference type="Pfam" id="PF02542"/>
    </source>
</evidence>
<comment type="similarity">
    <text evidence="13">In the N-terminal section; belongs to the IspD/TarI cytidylyltransferase family. IspD subfamily.</text>
</comment>
<dbReference type="InterPro" id="IPR018294">
    <property type="entry name" value="ISPD_synthase_CS"/>
</dbReference>
<comment type="pathway">
    <text evidence="4 13">Isoprenoid biosynthesis; isopentenyl diphosphate biosynthesis via DXP pathway; isopentenyl diphosphate from 1-deoxy-D-xylulose 5-phosphate: step 4/6.</text>
</comment>
<feature type="binding site" evidence="13">
    <location>
        <begin position="309"/>
        <end position="311"/>
    </location>
    <ligand>
        <name>4-CDP-2-C-methyl-D-erythritol 2-phosphate</name>
        <dbReference type="ChEBI" id="CHEBI:57919"/>
    </ligand>
</feature>
<feature type="binding site" evidence="13">
    <location>
        <position position="253"/>
    </location>
    <ligand>
        <name>a divalent metal cation</name>
        <dbReference type="ChEBI" id="CHEBI:60240"/>
    </ligand>
</feature>
<dbReference type="PROSITE" id="PS01295">
    <property type="entry name" value="ISPD"/>
    <property type="match status" value="1"/>
</dbReference>
<dbReference type="NCBIfam" id="TIGR00151">
    <property type="entry name" value="ispF"/>
    <property type="match status" value="1"/>
</dbReference>
<dbReference type="PANTHER" id="PTHR43181:SF1">
    <property type="entry name" value="2-C-METHYL-D-ERYTHRITOL 2,4-CYCLODIPHOSPHATE SYNTHASE, CHLOROPLASTIC"/>
    <property type="match status" value="1"/>
</dbReference>
<dbReference type="HAMAP" id="MF_01520">
    <property type="entry name" value="IspDF"/>
    <property type="match status" value="1"/>
</dbReference>
<dbReference type="NCBIfam" id="TIGR00453">
    <property type="entry name" value="ispD"/>
    <property type="match status" value="1"/>
</dbReference>
<dbReference type="CDD" id="cd00554">
    <property type="entry name" value="MECDP_synthase"/>
    <property type="match status" value="1"/>
</dbReference>
<comment type="catalytic activity">
    <reaction evidence="1 13">
        <text>4-CDP-2-C-methyl-D-erythritol 2-phosphate = 2-C-methyl-D-erythritol 2,4-cyclic diphosphate + CMP</text>
        <dbReference type="Rhea" id="RHEA:23864"/>
        <dbReference type="ChEBI" id="CHEBI:57919"/>
        <dbReference type="ChEBI" id="CHEBI:58483"/>
        <dbReference type="ChEBI" id="CHEBI:60377"/>
        <dbReference type="EC" id="4.6.1.12"/>
    </reaction>
</comment>
<dbReference type="GO" id="GO:0046872">
    <property type="term" value="F:metal ion binding"/>
    <property type="evidence" value="ECO:0007669"/>
    <property type="project" value="UniProtKB-KW"/>
</dbReference>
<comment type="cofactor">
    <cofactor evidence="3 13">
        <name>a divalent metal cation</name>
        <dbReference type="ChEBI" id="CHEBI:60240"/>
    </cofactor>
</comment>
<dbReference type="InterPro" id="IPR029044">
    <property type="entry name" value="Nucleotide-diphossugar_trans"/>
</dbReference>
<dbReference type="InterPro" id="IPR036571">
    <property type="entry name" value="MECDP_synthase_sf"/>
</dbReference>
<keyword evidence="16" id="KW-1185">Reference proteome</keyword>
<feature type="binding site" evidence="13">
    <location>
        <begin position="385"/>
        <end position="388"/>
    </location>
    <ligand>
        <name>4-CDP-2-C-methyl-D-erythritol 2-phosphate</name>
        <dbReference type="ChEBI" id="CHEBI:57919"/>
    </ligand>
</feature>
<dbReference type="HAMAP" id="MF_00107">
    <property type="entry name" value="IspF"/>
    <property type="match status" value="1"/>
</dbReference>
<evidence type="ECO:0000256" key="5">
    <source>
        <dbReference type="ARBA" id="ARBA00004787"/>
    </source>
</evidence>
<dbReference type="GO" id="GO:0019288">
    <property type="term" value="P:isopentenyl diphosphate biosynthetic process, methylerythritol 4-phosphate pathway"/>
    <property type="evidence" value="ECO:0007669"/>
    <property type="project" value="UniProtKB-UniRule"/>
</dbReference>
<evidence type="ECO:0000256" key="4">
    <source>
        <dbReference type="ARBA" id="ARBA00004709"/>
    </source>
</evidence>
<feature type="site" description="Positions MEP for the nucleophilic attack" evidence="13">
    <location>
        <position position="224"/>
    </location>
</feature>
<feature type="site" description="Transition state stabilizer" evidence="13">
    <location>
        <position position="386"/>
    </location>
</feature>
<dbReference type="RefSeq" id="WP_163302195.1">
    <property type="nucleotide sequence ID" value="NZ_JAAGRQ010000038.1"/>
</dbReference>
<keyword evidence="8 13" id="KW-0548">Nucleotidyltransferase</keyword>
<feature type="region of interest" description="2-C-methyl-D-erythritol 2,4-cyclodiphosphate synthase" evidence="13">
    <location>
        <begin position="247"/>
        <end position="411"/>
    </location>
</feature>
<dbReference type="InterPro" id="IPR034683">
    <property type="entry name" value="IspD/TarI"/>
</dbReference>
<feature type="binding site" evidence="13">
    <location>
        <position position="295"/>
    </location>
    <ligand>
        <name>a divalent metal cation</name>
        <dbReference type="ChEBI" id="CHEBI:60240"/>
    </ligand>
</feature>
<dbReference type="InterPro" id="IPR003526">
    <property type="entry name" value="MECDP_synthase"/>
</dbReference>
<comment type="caution">
    <text evidence="15">The sequence shown here is derived from an EMBL/GenBank/DDBJ whole genome shotgun (WGS) entry which is preliminary data.</text>
</comment>